<dbReference type="GO" id="GO:0031418">
    <property type="term" value="F:L-ascorbic acid binding"/>
    <property type="evidence" value="ECO:0007669"/>
    <property type="project" value="UniProtKB-KW"/>
</dbReference>
<dbReference type="Proteomes" id="UP000076400">
    <property type="component" value="Unassembled WGS sequence"/>
</dbReference>
<dbReference type="PROSITE" id="PS51471">
    <property type="entry name" value="FE2OG_OXY"/>
    <property type="match status" value="1"/>
</dbReference>
<dbReference type="SMART" id="SM00702">
    <property type="entry name" value="P4Hc"/>
    <property type="match status" value="1"/>
</dbReference>
<dbReference type="Gene3D" id="2.60.120.620">
    <property type="entry name" value="q2cbj1_9rhob like domain"/>
    <property type="match status" value="1"/>
</dbReference>
<reference evidence="9 10" key="1">
    <citation type="submission" date="2015-12" db="EMBL/GenBank/DDBJ databases">
        <title>Genome sequence of Oceanibaculum pacificum MCCC 1A02656.</title>
        <authorList>
            <person name="Lu L."/>
            <person name="Lai Q."/>
            <person name="Shao Z."/>
            <person name="Qian P."/>
        </authorList>
    </citation>
    <scope>NUCLEOTIDE SEQUENCE [LARGE SCALE GENOMIC DNA]</scope>
    <source>
        <strain evidence="9 10">MCCC 1A02656</strain>
    </source>
</reference>
<keyword evidence="3 7" id="KW-0847">Vitamin C</keyword>
<dbReference type="NCBIfam" id="NF003975">
    <property type="entry name" value="PRK05467.1-4"/>
    <property type="match status" value="1"/>
</dbReference>
<dbReference type="OrthoDB" id="9812472at2"/>
<dbReference type="AlphaFoldDB" id="A0A154WH28"/>
<dbReference type="Gene3D" id="4.10.860.20">
    <property type="entry name" value="Rabenosyn, Rab binding domain"/>
    <property type="match status" value="1"/>
</dbReference>
<dbReference type="GO" id="GO:0006879">
    <property type="term" value="P:intracellular iron ion homeostasis"/>
    <property type="evidence" value="ECO:0007669"/>
    <property type="project" value="TreeGrafter"/>
</dbReference>
<evidence type="ECO:0000256" key="2">
    <source>
        <dbReference type="ARBA" id="ARBA00022723"/>
    </source>
</evidence>
<keyword evidence="2 7" id="KW-0479">Metal-binding</keyword>
<keyword evidence="10" id="KW-1185">Reference proteome</keyword>
<proteinExistence type="inferred from homology"/>
<dbReference type="InterPro" id="IPR023550">
    <property type="entry name" value="PKHD_hydroxylase"/>
</dbReference>
<dbReference type="HAMAP" id="MF_00657">
    <property type="entry name" value="Hydroxyl_YbiX"/>
    <property type="match status" value="1"/>
</dbReference>
<organism evidence="9 10">
    <name type="scientific">Oceanibaculum pacificum</name>
    <dbReference type="NCBI Taxonomy" id="580166"/>
    <lineage>
        <taxon>Bacteria</taxon>
        <taxon>Pseudomonadati</taxon>
        <taxon>Pseudomonadota</taxon>
        <taxon>Alphaproteobacteria</taxon>
        <taxon>Rhodospirillales</taxon>
        <taxon>Oceanibaculaceae</taxon>
        <taxon>Oceanibaculum</taxon>
    </lineage>
</organism>
<evidence type="ECO:0000259" key="8">
    <source>
        <dbReference type="PROSITE" id="PS51471"/>
    </source>
</evidence>
<comment type="caution">
    <text evidence="9">The sequence shown here is derived from an EMBL/GenBank/DDBJ whole genome shotgun (WGS) entry which is preliminary data.</text>
</comment>
<dbReference type="GO" id="GO:0006974">
    <property type="term" value="P:DNA damage response"/>
    <property type="evidence" value="ECO:0007669"/>
    <property type="project" value="TreeGrafter"/>
</dbReference>
<sequence length="221" mass="25072">MLITIPDVLSREETAKLRMELNRTEFRDGTATGKKGLKNNLQTEQTGQQLPQLLQTVINGLMRADGFTMYALPRKLHVVFNRYEIGMNYGEHIDAALIGPSQDRAVRSDVSFTVFLSDPASYEGGELVMVTPYGEHFCKGPAGSVVVYPSLVLHRVEPVRSGTRLAAIGWAQSFVRDPLQREMAYEMDKLRRDLARDLPNSPYLERFGRIHQNTLRMWTDN</sequence>
<dbReference type="PANTHER" id="PTHR41536:SF1">
    <property type="entry name" value="PKHD-TYPE HYDROXYLASE YBIX"/>
    <property type="match status" value="1"/>
</dbReference>
<dbReference type="InterPro" id="IPR044862">
    <property type="entry name" value="Pro_4_hyd_alph_FE2OG_OXY"/>
</dbReference>
<feature type="binding site" evidence="7">
    <location>
        <position position="154"/>
    </location>
    <ligand>
        <name>Fe cation</name>
        <dbReference type="ChEBI" id="CHEBI:24875"/>
    </ligand>
</feature>
<keyword evidence="4 7" id="KW-0223">Dioxygenase</keyword>
<evidence type="ECO:0000256" key="7">
    <source>
        <dbReference type="HAMAP-Rule" id="MF_00657"/>
    </source>
</evidence>
<feature type="domain" description="Fe2OG dioxygenase" evidence="8">
    <location>
        <begin position="74"/>
        <end position="173"/>
    </location>
</feature>
<name>A0A154WH28_9PROT</name>
<feature type="binding site" evidence="7">
    <location>
        <position position="164"/>
    </location>
    <ligand>
        <name>2-oxoglutarate</name>
        <dbReference type="ChEBI" id="CHEBI:16810"/>
    </ligand>
</feature>
<protein>
    <recommendedName>
        <fullName evidence="8">Fe2OG dioxygenase domain-containing protein</fullName>
    </recommendedName>
</protein>
<comment type="cofactor">
    <cofactor evidence="1 7">
        <name>L-ascorbate</name>
        <dbReference type="ChEBI" id="CHEBI:38290"/>
    </cofactor>
</comment>
<evidence type="ECO:0000256" key="3">
    <source>
        <dbReference type="ARBA" id="ARBA00022896"/>
    </source>
</evidence>
<evidence type="ECO:0000256" key="4">
    <source>
        <dbReference type="ARBA" id="ARBA00022964"/>
    </source>
</evidence>
<gene>
    <name evidence="9" type="ORF">AUP43_00440</name>
</gene>
<keyword evidence="5 7" id="KW-0560">Oxidoreductase</keyword>
<feature type="binding site" evidence="7">
    <location>
        <position position="92"/>
    </location>
    <ligand>
        <name>Fe cation</name>
        <dbReference type="ChEBI" id="CHEBI:24875"/>
    </ligand>
</feature>
<dbReference type="NCBIfam" id="NF003974">
    <property type="entry name" value="PRK05467.1-3"/>
    <property type="match status" value="1"/>
</dbReference>
<evidence type="ECO:0000256" key="5">
    <source>
        <dbReference type="ARBA" id="ARBA00023002"/>
    </source>
</evidence>
<dbReference type="InterPro" id="IPR006620">
    <property type="entry name" value="Pro_4_hyd_alph"/>
</dbReference>
<evidence type="ECO:0000256" key="1">
    <source>
        <dbReference type="ARBA" id="ARBA00001961"/>
    </source>
</evidence>
<evidence type="ECO:0000256" key="6">
    <source>
        <dbReference type="ARBA" id="ARBA00023004"/>
    </source>
</evidence>
<dbReference type="GO" id="GO:0005506">
    <property type="term" value="F:iron ion binding"/>
    <property type="evidence" value="ECO:0007669"/>
    <property type="project" value="UniProtKB-UniRule"/>
</dbReference>
<dbReference type="SUPFAM" id="SSF51197">
    <property type="entry name" value="Clavaminate synthase-like"/>
    <property type="match status" value="1"/>
</dbReference>
<dbReference type="EMBL" id="LPXN01000001">
    <property type="protein sequence ID" value="KZD12843.1"/>
    <property type="molecule type" value="Genomic_DNA"/>
</dbReference>
<feature type="binding site" evidence="7">
    <location>
        <position position="94"/>
    </location>
    <ligand>
        <name>Fe cation</name>
        <dbReference type="ChEBI" id="CHEBI:24875"/>
    </ligand>
</feature>
<dbReference type="Pfam" id="PF13640">
    <property type="entry name" value="2OG-FeII_Oxy_3"/>
    <property type="match status" value="1"/>
</dbReference>
<dbReference type="PANTHER" id="PTHR41536">
    <property type="entry name" value="PKHD-TYPE HYDROXYLASE YBIX"/>
    <property type="match status" value="1"/>
</dbReference>
<keyword evidence="6 7" id="KW-0408">Iron</keyword>
<dbReference type="GO" id="GO:0016706">
    <property type="term" value="F:2-oxoglutarate-dependent dioxygenase activity"/>
    <property type="evidence" value="ECO:0007669"/>
    <property type="project" value="UniProtKB-UniRule"/>
</dbReference>
<dbReference type="STRING" id="580166.AUP43_00440"/>
<dbReference type="InterPro" id="IPR005123">
    <property type="entry name" value="Oxoglu/Fe-dep_dioxygenase_dom"/>
</dbReference>
<comment type="cofactor">
    <cofactor evidence="7">
        <name>Fe(2+)</name>
        <dbReference type="ChEBI" id="CHEBI:29033"/>
    </cofactor>
    <text evidence="7">Binds 1 Fe(2+) ion per subunit.</text>
</comment>
<dbReference type="RefSeq" id="WP_067551053.1">
    <property type="nucleotide sequence ID" value="NZ_LPXN01000001.1"/>
</dbReference>
<evidence type="ECO:0000313" key="10">
    <source>
        <dbReference type="Proteomes" id="UP000076400"/>
    </source>
</evidence>
<accession>A0A154WH28</accession>
<evidence type="ECO:0000313" key="9">
    <source>
        <dbReference type="EMBL" id="KZD12843.1"/>
    </source>
</evidence>